<keyword evidence="1" id="KW-1133">Transmembrane helix</keyword>
<keyword evidence="2" id="KW-1185">Reference proteome</keyword>
<evidence type="ECO:0000313" key="2">
    <source>
        <dbReference type="Proteomes" id="UP000504603"/>
    </source>
</evidence>
<feature type="transmembrane region" description="Helical" evidence="1">
    <location>
        <begin position="137"/>
        <end position="154"/>
    </location>
</feature>
<dbReference type="PANTHER" id="PTHR35288:SF2">
    <property type="entry name" value="TRANSMEMBRANE PROTEIN"/>
    <property type="match status" value="1"/>
</dbReference>
<keyword evidence="1" id="KW-0472">Membrane</keyword>
<name>A0A6J1DXZ5_MOMCH</name>
<protein>
    <submittedName>
        <fullName evidence="3">Uncharacterized protein LOC111025611</fullName>
    </submittedName>
</protein>
<dbReference type="PANTHER" id="PTHR35288">
    <property type="entry name" value="TAIL FIBER"/>
    <property type="match status" value="1"/>
</dbReference>
<keyword evidence="1" id="KW-0812">Transmembrane</keyword>
<evidence type="ECO:0000313" key="3">
    <source>
        <dbReference type="RefSeq" id="XP_022159190.1"/>
    </source>
</evidence>
<organism evidence="2 3">
    <name type="scientific">Momordica charantia</name>
    <name type="common">Bitter gourd</name>
    <name type="synonym">Balsam pear</name>
    <dbReference type="NCBI Taxonomy" id="3673"/>
    <lineage>
        <taxon>Eukaryota</taxon>
        <taxon>Viridiplantae</taxon>
        <taxon>Streptophyta</taxon>
        <taxon>Embryophyta</taxon>
        <taxon>Tracheophyta</taxon>
        <taxon>Spermatophyta</taxon>
        <taxon>Magnoliopsida</taxon>
        <taxon>eudicotyledons</taxon>
        <taxon>Gunneridae</taxon>
        <taxon>Pentapetalae</taxon>
        <taxon>rosids</taxon>
        <taxon>fabids</taxon>
        <taxon>Cucurbitales</taxon>
        <taxon>Cucurbitaceae</taxon>
        <taxon>Momordiceae</taxon>
        <taxon>Momordica</taxon>
    </lineage>
</organism>
<dbReference type="RefSeq" id="XP_022159190.1">
    <property type="nucleotide sequence ID" value="XM_022303498.1"/>
</dbReference>
<accession>A0A6J1DXZ5</accession>
<dbReference type="AlphaFoldDB" id="A0A6J1DXZ5"/>
<evidence type="ECO:0000256" key="1">
    <source>
        <dbReference type="SAM" id="Phobius"/>
    </source>
</evidence>
<feature type="transmembrane region" description="Helical" evidence="1">
    <location>
        <begin position="166"/>
        <end position="185"/>
    </location>
</feature>
<reference evidence="3" key="1">
    <citation type="submission" date="2025-08" db="UniProtKB">
        <authorList>
            <consortium name="RefSeq"/>
        </authorList>
    </citation>
    <scope>IDENTIFICATION</scope>
    <source>
        <strain evidence="3">OHB3-1</strain>
    </source>
</reference>
<dbReference type="KEGG" id="mcha:111025611"/>
<dbReference type="Proteomes" id="UP000504603">
    <property type="component" value="Unplaced"/>
</dbReference>
<gene>
    <name evidence="3" type="primary">LOC111025611</name>
</gene>
<dbReference type="GeneID" id="111025611"/>
<proteinExistence type="predicted"/>
<dbReference type="OrthoDB" id="2016444at2759"/>
<sequence length="210" mass="23269">MASSKRLATTISRTASCLYFLLIFFQIPLFRVPCCREASCTTPLELTCSQLLASEIFPTHVVEALLYPGAITKAILRNRPIPTFNSLPKLYKFIHLKSPTSASPLTSDLHRLEVIAGSYLAVAGAIMGMVRPGSGSGSGRMSLFGCLIAMWGIVRSKPSYLNPKAEISRIYPTMFVAVVFAFLSVRKDVRRIVRSIRDEGNPSWKKPKRK</sequence>